<keyword evidence="2" id="KW-1185">Reference proteome</keyword>
<proteinExistence type="predicted"/>
<evidence type="ECO:0000313" key="1">
    <source>
        <dbReference type="EMBL" id="MDB9440316.1"/>
    </source>
</evidence>
<dbReference type="Proteomes" id="UP001211711">
    <property type="component" value="Unassembled WGS sequence"/>
</dbReference>
<dbReference type="RefSeq" id="WP_096569224.1">
    <property type="nucleotide sequence ID" value="NZ_JAQMTI010000037.1"/>
</dbReference>
<sequence>MSILEAIKPDYFEEFRLEEAQSFLEQCLACDSSNAEFYEFLGNIAQRQGINIDQVKSKLSEALQEFMILVELQEQLCITGSQIKELAERIPADDSENKSKRSYVLEKKFLDMAFQKFIERVSEINYVQSRIVENYWNYLTDKLQDLILFGYIKELLSQRRYSLSEFGISQAICEKHEDSFLKFKSSLFHVLSDSDVNVRLPHLINKYEQIVSNNSDNNPSYQAKAPCKRYNLEEFLAKMTPNNSHGESDWGEPIGKEVW</sequence>
<accession>A0ABT4ZLT9</accession>
<organism evidence="1 2">
    <name type="scientific">Sphaerospermopsis kisseleviana CS-549</name>
    <dbReference type="NCBI Taxonomy" id="3021783"/>
    <lineage>
        <taxon>Bacteria</taxon>
        <taxon>Bacillati</taxon>
        <taxon>Cyanobacteriota</taxon>
        <taxon>Cyanophyceae</taxon>
        <taxon>Nostocales</taxon>
        <taxon>Aphanizomenonaceae</taxon>
        <taxon>Sphaerospermopsis</taxon>
        <taxon>Sphaerospermopsis kisseleviana</taxon>
    </lineage>
</organism>
<protein>
    <submittedName>
        <fullName evidence="1">Uncharacterized protein</fullName>
    </submittedName>
</protein>
<comment type="caution">
    <text evidence="1">The sequence shown here is derived from an EMBL/GenBank/DDBJ whole genome shotgun (WGS) entry which is preliminary data.</text>
</comment>
<dbReference type="EMBL" id="JAQMTI010000037">
    <property type="protein sequence ID" value="MDB9440316.1"/>
    <property type="molecule type" value="Genomic_DNA"/>
</dbReference>
<dbReference type="Gene3D" id="2.10.260.10">
    <property type="match status" value="1"/>
</dbReference>
<name>A0ABT4ZLT9_9CYAN</name>
<evidence type="ECO:0000313" key="2">
    <source>
        <dbReference type="Proteomes" id="UP001211711"/>
    </source>
</evidence>
<reference evidence="1 2" key="1">
    <citation type="submission" date="2023-01" db="EMBL/GenBank/DDBJ databases">
        <title>Genomes from the Australian National Cyanobacteria Reference Collection.</title>
        <authorList>
            <person name="Willis A."/>
            <person name="Lee E.M.F."/>
        </authorList>
    </citation>
    <scope>NUCLEOTIDE SEQUENCE [LARGE SCALE GENOMIC DNA]</scope>
    <source>
        <strain evidence="1 2">CS-549</strain>
    </source>
</reference>
<gene>
    <name evidence="1" type="ORF">PN497_02810</name>
</gene>